<evidence type="ECO:0000256" key="4">
    <source>
        <dbReference type="ARBA" id="ARBA00022174"/>
    </source>
</evidence>
<evidence type="ECO:0000256" key="7">
    <source>
        <dbReference type="ARBA" id="ARBA00023273"/>
    </source>
</evidence>
<dbReference type="STRING" id="45351.A7SQG7"/>
<dbReference type="Pfam" id="PF14926">
    <property type="entry name" value="CFAP300"/>
    <property type="match status" value="1"/>
</dbReference>
<dbReference type="KEGG" id="nve:5505339"/>
<keyword evidence="9" id="KW-1185">Reference proteome</keyword>
<name>A7SQG7_NEMVE</name>
<sequence length="260" mass="30490">MAEEKGAKFTFTHVPGKKFQGFESAEVQELLLKWGMDKRTCIQMYTYEQYFQAYEKDEFVKDFFEDQNVLSTLQVVSSTNTWGSLGIKGAKYEAEQVPCSSTSMDFFDKLYSEGIVRESGNIRKCFDEYFEDFIISDELRKVLLLEDSDNYDIFSEEERSEFLFKILKHLCLGGQVCQYEDSVQPYMETARTLYKDLVSVYKDQKTKKLQIGTIILKIASMSEDSTMLYPSNDSHDQTFAYMCVDMAKRHIYIWYHSWKS</sequence>
<dbReference type="OMA" id="FYHCYGV"/>
<protein>
    <recommendedName>
        <fullName evidence="4">Cilia- and flagella-associated protein 300</fullName>
    </recommendedName>
</protein>
<dbReference type="InParanoid" id="A7SQG7"/>
<dbReference type="PANTHER" id="PTHR31078">
    <property type="entry name" value="CILIA- AND FLAGELLA-ASSOCIATED PROTEIN 300"/>
    <property type="match status" value="1"/>
</dbReference>
<evidence type="ECO:0000313" key="8">
    <source>
        <dbReference type="EMBL" id="EDO34054.1"/>
    </source>
</evidence>
<evidence type="ECO:0000313" key="9">
    <source>
        <dbReference type="Proteomes" id="UP000001593"/>
    </source>
</evidence>
<dbReference type="EMBL" id="DS469745">
    <property type="protein sequence ID" value="EDO34054.1"/>
    <property type="molecule type" value="Genomic_DNA"/>
</dbReference>
<dbReference type="FunCoup" id="A7SQG7">
    <property type="interactions" value="3"/>
</dbReference>
<evidence type="ECO:0000256" key="5">
    <source>
        <dbReference type="ARBA" id="ARBA00022490"/>
    </source>
</evidence>
<reference evidence="8 9" key="1">
    <citation type="journal article" date="2007" name="Science">
        <title>Sea anemone genome reveals ancestral eumetazoan gene repertoire and genomic organization.</title>
        <authorList>
            <person name="Putnam N.H."/>
            <person name="Srivastava M."/>
            <person name="Hellsten U."/>
            <person name="Dirks B."/>
            <person name="Chapman J."/>
            <person name="Salamov A."/>
            <person name="Terry A."/>
            <person name="Shapiro H."/>
            <person name="Lindquist E."/>
            <person name="Kapitonov V.V."/>
            <person name="Jurka J."/>
            <person name="Genikhovich G."/>
            <person name="Grigoriev I.V."/>
            <person name="Lucas S.M."/>
            <person name="Steele R.E."/>
            <person name="Finnerty J.R."/>
            <person name="Technau U."/>
            <person name="Martindale M.Q."/>
            <person name="Rokhsar D.S."/>
        </authorList>
    </citation>
    <scope>NUCLEOTIDE SEQUENCE [LARGE SCALE GENOMIC DNA]</scope>
    <source>
        <strain evidence="9">CH2 X CH6</strain>
    </source>
</reference>
<comment type="similarity">
    <text evidence="3">Belongs to the CFAP300 family.</text>
</comment>
<comment type="function">
    <text evidence="1">Cilium- and flagellum-specific protein that plays a role in axonemal structure organization and motility. May play a role in outer and inner dynein arm assembly.</text>
</comment>
<keyword evidence="6" id="KW-0206">Cytoskeleton</keyword>
<organism evidence="8 9">
    <name type="scientific">Nematostella vectensis</name>
    <name type="common">Starlet sea anemone</name>
    <dbReference type="NCBI Taxonomy" id="45351"/>
    <lineage>
        <taxon>Eukaryota</taxon>
        <taxon>Metazoa</taxon>
        <taxon>Cnidaria</taxon>
        <taxon>Anthozoa</taxon>
        <taxon>Hexacorallia</taxon>
        <taxon>Actiniaria</taxon>
        <taxon>Edwardsiidae</taxon>
        <taxon>Nematostella</taxon>
    </lineage>
</organism>
<comment type="subcellular location">
    <subcellularLocation>
        <location evidence="2">Cytoplasm</location>
        <location evidence="2">Cytoskeleton</location>
        <location evidence="2">Cilium axoneme</location>
    </subcellularLocation>
</comment>
<dbReference type="PANTHER" id="PTHR31078:SF1">
    <property type="entry name" value="CILIA- AND FLAGELLA-ASSOCIATED PROTEIN 300"/>
    <property type="match status" value="1"/>
</dbReference>
<dbReference type="InterPro" id="IPR029416">
    <property type="entry name" value="CFAP300"/>
</dbReference>
<gene>
    <name evidence="8" type="ORF">NEMVEDRAFT_v1g237431</name>
</gene>
<dbReference type="AlphaFoldDB" id="A7SQG7"/>
<dbReference type="GO" id="GO:0005930">
    <property type="term" value="C:axoneme"/>
    <property type="evidence" value="ECO:0007669"/>
    <property type="project" value="UniProtKB-SubCell"/>
</dbReference>
<evidence type="ECO:0000256" key="2">
    <source>
        <dbReference type="ARBA" id="ARBA00004430"/>
    </source>
</evidence>
<dbReference type="HOGENOM" id="CLU_068703_0_0_1"/>
<keyword evidence="7" id="KW-0966">Cell projection</keyword>
<evidence type="ECO:0000256" key="1">
    <source>
        <dbReference type="ARBA" id="ARBA00002404"/>
    </source>
</evidence>
<dbReference type="OrthoDB" id="10259249at2759"/>
<dbReference type="PhylomeDB" id="A7SQG7"/>
<keyword evidence="5" id="KW-0963">Cytoplasm</keyword>
<accession>A7SQG7</accession>
<proteinExistence type="inferred from homology"/>
<dbReference type="eggNOG" id="ENOG502QUFH">
    <property type="taxonomic scope" value="Eukaryota"/>
</dbReference>
<evidence type="ECO:0000256" key="3">
    <source>
        <dbReference type="ARBA" id="ARBA00009205"/>
    </source>
</evidence>
<dbReference type="Proteomes" id="UP000001593">
    <property type="component" value="Unassembled WGS sequence"/>
</dbReference>
<evidence type="ECO:0000256" key="6">
    <source>
        <dbReference type="ARBA" id="ARBA00023212"/>
    </source>
</evidence>